<accession>A4TV63</accession>
<organism evidence="2">
    <name type="scientific">Magnetospirillum gryphiswaldense</name>
    <dbReference type="NCBI Taxonomy" id="55518"/>
    <lineage>
        <taxon>Bacteria</taxon>
        <taxon>Pseudomonadati</taxon>
        <taxon>Pseudomonadota</taxon>
        <taxon>Alphaproteobacteria</taxon>
        <taxon>Rhodospirillales</taxon>
        <taxon>Rhodospirillaceae</taxon>
        <taxon>Magnetospirillum</taxon>
    </lineage>
</organism>
<evidence type="ECO:0000313" key="2">
    <source>
        <dbReference type="EMBL" id="CAM74520.1"/>
    </source>
</evidence>
<reference evidence="2" key="1">
    <citation type="journal article" date="2007" name="J. Bacteriol.">
        <title>Comparative genome analysis of four magnetotactic bacteria reveals a complex set of group-specific genes implicated in magnetosome biomineralization and function.</title>
        <authorList>
            <person name="Richter M."/>
            <person name="Kube M."/>
            <person name="Bazylinski D.A."/>
            <person name="Lombardot T."/>
            <person name="Gloeckner F.O."/>
            <person name="Reinhardt R."/>
            <person name="Schueler D."/>
        </authorList>
    </citation>
    <scope>NUCLEOTIDE SEQUENCE</scope>
    <source>
        <strain evidence="2">MSR-1</strain>
    </source>
</reference>
<dbReference type="InterPro" id="IPR016181">
    <property type="entry name" value="Acyl_CoA_acyltransferase"/>
</dbReference>
<dbReference type="SUPFAM" id="SSF55729">
    <property type="entry name" value="Acyl-CoA N-acyltransferases (Nat)"/>
    <property type="match status" value="1"/>
</dbReference>
<feature type="domain" description="BioF2-like acetyltransferase" evidence="1">
    <location>
        <begin position="177"/>
        <end position="294"/>
    </location>
</feature>
<protein>
    <recommendedName>
        <fullName evidence="1">BioF2-like acetyltransferase domain-containing protein</fullName>
    </recommendedName>
</protein>
<dbReference type="Pfam" id="PF13480">
    <property type="entry name" value="Acetyltransf_6"/>
    <property type="match status" value="1"/>
</dbReference>
<proteinExistence type="predicted"/>
<gene>
    <name evidence="2" type="ORF">MGR_2819</name>
</gene>
<dbReference type="RefSeq" id="WP_158699582.1">
    <property type="nucleotide sequence ID" value="NZ_CP027527.1"/>
</dbReference>
<sequence length="365" mass="40225">MNAATVHRVAMTAGAEWDDVRELFAACPDAFIQQSPAWADIVAPLGPDDAFFLVARIDGRPLAGLPLYCCDGVAGKVVTSVPQAGPLGGIFIHPDATPDERESLYAALCDAARATATDLGAAILNIITNPLDDDVHRYRRHLAPDFELENFTQTVEVADIVEDCALTLSGPTATRIRHGGRHGLTARRLAVDEFPRWYALHRRRHAELEAPPLPEALLGGLVRHLEPTGKAFVLGVENSDGALIASGLYVLHQRVCDVFITAMDRSHARLHPNYLLTAEALLECARRGVKTFNWQSSAARGNGVYQFKAKWRATERPYWFLTKRLGPIAPFLALGKEGLGQAYPWHYVLPFGLFDHPTQRLFRKP</sequence>
<dbReference type="EMBL" id="CU459003">
    <property type="protein sequence ID" value="CAM74520.1"/>
    <property type="molecule type" value="Genomic_DNA"/>
</dbReference>
<evidence type="ECO:0000259" key="1">
    <source>
        <dbReference type="Pfam" id="PF13480"/>
    </source>
</evidence>
<dbReference type="Gene3D" id="3.40.630.30">
    <property type="match status" value="1"/>
</dbReference>
<name>A4TV63_9PROT</name>
<dbReference type="InterPro" id="IPR038740">
    <property type="entry name" value="BioF2-like_GNAT_dom"/>
</dbReference>
<dbReference type="AlphaFoldDB" id="A4TV63"/>